<evidence type="ECO:0000313" key="1">
    <source>
        <dbReference type="EMBL" id="GAA2700970.1"/>
    </source>
</evidence>
<dbReference type="EMBL" id="BAAATE010000063">
    <property type="protein sequence ID" value="GAA2700970.1"/>
    <property type="molecule type" value="Genomic_DNA"/>
</dbReference>
<evidence type="ECO:0008006" key="3">
    <source>
        <dbReference type="Google" id="ProtNLM"/>
    </source>
</evidence>
<protein>
    <recommendedName>
        <fullName evidence="3">Transposase</fullName>
    </recommendedName>
</protein>
<reference evidence="2" key="1">
    <citation type="journal article" date="2019" name="Int. J. Syst. Evol. Microbiol.">
        <title>The Global Catalogue of Microorganisms (GCM) 10K type strain sequencing project: providing services to taxonomists for standard genome sequencing and annotation.</title>
        <authorList>
            <consortium name="The Broad Institute Genomics Platform"/>
            <consortium name="The Broad Institute Genome Sequencing Center for Infectious Disease"/>
            <person name="Wu L."/>
            <person name="Ma J."/>
        </authorList>
    </citation>
    <scope>NUCLEOTIDE SEQUENCE [LARGE SCALE GENOMIC DNA]</scope>
    <source>
        <strain evidence="2">JCM 6835</strain>
    </source>
</reference>
<gene>
    <name evidence="1" type="ORF">GCM10010412_098430</name>
</gene>
<sequence>MIRQAVKARGHFPHEQAALTCVYITSMSPMLAGKGRKCWITRLKAALNALAVTFNAPDLHHPIN</sequence>
<evidence type="ECO:0000313" key="2">
    <source>
        <dbReference type="Proteomes" id="UP001501666"/>
    </source>
</evidence>
<accession>A0ABP6FWA8</accession>
<name>A0ABP6FWA8_9ACTN</name>
<comment type="caution">
    <text evidence="1">The sequence shown here is derived from an EMBL/GenBank/DDBJ whole genome shotgun (WGS) entry which is preliminary data.</text>
</comment>
<keyword evidence="2" id="KW-1185">Reference proteome</keyword>
<proteinExistence type="predicted"/>
<organism evidence="1 2">
    <name type="scientific">Nonomuraea recticatena</name>
    <dbReference type="NCBI Taxonomy" id="46178"/>
    <lineage>
        <taxon>Bacteria</taxon>
        <taxon>Bacillati</taxon>
        <taxon>Actinomycetota</taxon>
        <taxon>Actinomycetes</taxon>
        <taxon>Streptosporangiales</taxon>
        <taxon>Streptosporangiaceae</taxon>
        <taxon>Nonomuraea</taxon>
    </lineage>
</organism>
<dbReference type="Proteomes" id="UP001501666">
    <property type="component" value="Unassembled WGS sequence"/>
</dbReference>